<evidence type="ECO:0000256" key="3">
    <source>
        <dbReference type="SAM" id="MobiDB-lite"/>
    </source>
</evidence>
<protein>
    <recommendedName>
        <fullName evidence="6">DNA (cytosine-5-)-methyltransferase</fullName>
    </recommendedName>
</protein>
<keyword evidence="5" id="KW-1185">Reference proteome</keyword>
<keyword evidence="1" id="KW-0489">Methyltransferase</keyword>
<dbReference type="SUPFAM" id="SSF53335">
    <property type="entry name" value="S-adenosyl-L-methionine-dependent methyltransferases"/>
    <property type="match status" value="1"/>
</dbReference>
<dbReference type="InterPro" id="IPR001525">
    <property type="entry name" value="C5_MeTfrase"/>
</dbReference>
<comment type="caution">
    <text evidence="4">The sequence shown here is derived from an EMBL/GenBank/DDBJ whole genome shotgun (WGS) entry which is preliminary data.</text>
</comment>
<sequence length="1364" mass="150376">MAHAVEAALESSSCDSEDAGPVDLDDLYPRSIALGISIKYVNCWSPIHAFREFYQNWKDGILEAFQLAPECFRPTWEVTPAFIDITVRRAITQQCGLADQELLGYIRFDRRAGSLELTNFKAKLELRNLSLGGTSKSGKANLAGIHGEGFKLAALVMRRQNLSVRLSASSFYWNFTFRGKSLDRFYCNLTQPRAEALEKMKAAASVDRNQGRPRSLKANIWEDVTVMIGRGRGSFKIAEEDFRSWTTCAFDLCGPEDGTTIHTDKGDLILDKSFAGEVYLKGLHVADLSPSGVPYTYSYNFLKGSINRDRERLTHPNEEAKMLAGIWEIAMVNRGDVITRRYRELFDKEHCPDVSLGETSVSKNAATLLSDYMKRSSPGTFFYPRESAESIDQEAVIMNQLKLKAEPIPRKLWKAISRHGLFRTPQVEVKRRFERSKPLDEPTDLFGSQVLRFLRACFTTDSGESPFTITLVEGGETGVDALYSEQHAVKTILVASKWFDFQRAHRDSPCELSLANPDVTPETHQFSCDHIVEDLYQLVCNELPKAIAPPDSSRRATRGRLRQTPRGVVAQALSTNDVVVRWTGNESGIVARQYASSMIYTVTLHKMGTCADSSKMLVDSSSMHPPNDGNCGCPQEVVCRTSSEVTFHDLRPGSYFPMVSRHGALSFFGAPPAPVVIRERCRPLPPLPRATSPVSPSYGPASPSFTTHGLHGDDVEPSYAPVSPSYRPATPSYPGFGADDDGEGPRKPTPTGSSSRSETKTQLRPTATELKDIDTRAGQDTTAQSPPLSPSHEAEWKKDWSAWREWHADDLPNIASSIFYNATSWASCSKRAMVVPDYSTFICERLGCEFKAGLYYHLQIATKGPLEYIALVRSIHYSGDCSAGPTHLIVTLYSPLASEPLFRQTSLPAAAGPDPAPTELLLHCCTHEFMGSRLDAHSIQVSDIATAHALPESTQVAHCVQPPAGERVRFFCRYARYSNGSRAAFTPLAPDLVGGHGRRKFDGFIVAKPAYVIDFTPGVLGPLEGFLAGALFKPLAGIGFDASSHMSWRVARYTNCKVFDGPLENVLSEFPLSQLRPPADRPTVALIAGKNGDFALTTAHEQMPDLETFLEPLRMMVGVMASRLNPDFTVLQMSPALFHARALGALGRTVLQCLERNQVVRVDLVPQEATDVAATGNTLVVVASPFPELLQPRLVPPSVPQSSKSIRDYIGGLVAENPRASHTSCDGFVCPGVEVRDGQRTSTLIYNHNTSHQLPSHSSASEDVQVDLDEKGVLISCDSPYALYHPVRGGRLSVREIARLQGFPDTFVFHGPPTRWDYDVKSARPPAVAGIIADLIGKTLQKLQKRELCDTESHDSLVKRRKIA</sequence>
<evidence type="ECO:0000313" key="4">
    <source>
        <dbReference type="EMBL" id="KAK4077212.1"/>
    </source>
</evidence>
<organism evidence="4 5">
    <name type="scientific">Purpureocillium lilacinum</name>
    <name type="common">Paecilomyces lilacinus</name>
    <dbReference type="NCBI Taxonomy" id="33203"/>
    <lineage>
        <taxon>Eukaryota</taxon>
        <taxon>Fungi</taxon>
        <taxon>Dikarya</taxon>
        <taxon>Ascomycota</taxon>
        <taxon>Pezizomycotina</taxon>
        <taxon>Sordariomycetes</taxon>
        <taxon>Hypocreomycetidae</taxon>
        <taxon>Hypocreales</taxon>
        <taxon>Ophiocordycipitaceae</taxon>
        <taxon>Purpureocillium</taxon>
    </lineage>
</organism>
<keyword evidence="2" id="KW-0808">Transferase</keyword>
<name>A0ABR0BGV5_PURLI</name>
<evidence type="ECO:0000256" key="2">
    <source>
        <dbReference type="ARBA" id="ARBA00022679"/>
    </source>
</evidence>
<reference evidence="4 5" key="1">
    <citation type="journal article" date="2024" name="Microbiol. Resour. Announc.">
        <title>Genome annotations for the ascomycete fungi Trichoderma harzianum, Trichoderma aggressivum, and Purpureocillium lilacinum.</title>
        <authorList>
            <person name="Beijen E.P.W."/>
            <person name="Ohm R.A."/>
        </authorList>
    </citation>
    <scope>NUCLEOTIDE SEQUENCE [LARGE SCALE GENOMIC DNA]</scope>
    <source>
        <strain evidence="4 5">CBS 150709</strain>
    </source>
</reference>
<proteinExistence type="predicted"/>
<dbReference type="Pfam" id="PF00145">
    <property type="entry name" value="DNA_methylase"/>
    <property type="match status" value="1"/>
</dbReference>
<dbReference type="Gene3D" id="3.90.120.10">
    <property type="entry name" value="DNA Methylase, subunit A, domain 2"/>
    <property type="match status" value="1"/>
</dbReference>
<dbReference type="InterPro" id="IPR029063">
    <property type="entry name" value="SAM-dependent_MTases_sf"/>
</dbReference>
<evidence type="ECO:0000256" key="1">
    <source>
        <dbReference type="ARBA" id="ARBA00022603"/>
    </source>
</evidence>
<dbReference type="EMBL" id="JAWRVI010000105">
    <property type="protein sequence ID" value="KAK4077212.1"/>
    <property type="molecule type" value="Genomic_DNA"/>
</dbReference>
<feature type="compositionally biased region" description="Polar residues" evidence="3">
    <location>
        <begin position="750"/>
        <end position="765"/>
    </location>
</feature>
<accession>A0ABR0BGV5</accession>
<dbReference type="Proteomes" id="UP001287286">
    <property type="component" value="Unassembled WGS sequence"/>
</dbReference>
<feature type="region of interest" description="Disordered" evidence="3">
    <location>
        <begin position="687"/>
        <end position="794"/>
    </location>
</feature>
<evidence type="ECO:0000313" key="5">
    <source>
        <dbReference type="Proteomes" id="UP001287286"/>
    </source>
</evidence>
<gene>
    <name evidence="4" type="ORF">Purlil1_12456</name>
</gene>
<evidence type="ECO:0008006" key="6">
    <source>
        <dbReference type="Google" id="ProtNLM"/>
    </source>
</evidence>